<organism evidence="5 6">
    <name type="scientific">Diploptera punctata</name>
    <name type="common">Pacific beetle cockroach</name>
    <dbReference type="NCBI Taxonomy" id="6984"/>
    <lineage>
        <taxon>Eukaryota</taxon>
        <taxon>Metazoa</taxon>
        <taxon>Ecdysozoa</taxon>
        <taxon>Arthropoda</taxon>
        <taxon>Hexapoda</taxon>
        <taxon>Insecta</taxon>
        <taxon>Pterygota</taxon>
        <taxon>Neoptera</taxon>
        <taxon>Polyneoptera</taxon>
        <taxon>Dictyoptera</taxon>
        <taxon>Blattodea</taxon>
        <taxon>Blaberoidea</taxon>
        <taxon>Blaberidae</taxon>
        <taxon>Diplopterinae</taxon>
        <taxon>Diploptera</taxon>
    </lineage>
</organism>
<name>A0AAD7ZGZ6_DIPPU</name>
<gene>
    <name evidence="5" type="ORF">L9F63_004104</name>
</gene>
<dbReference type="InterPro" id="IPR038606">
    <property type="entry name" value="To_sf"/>
</dbReference>
<evidence type="ECO:0000256" key="2">
    <source>
        <dbReference type="ARBA" id="ARBA00023108"/>
    </source>
</evidence>
<evidence type="ECO:0000313" key="6">
    <source>
        <dbReference type="Proteomes" id="UP001233999"/>
    </source>
</evidence>
<accession>A0AAD7ZGZ6</accession>
<feature type="signal peptide" evidence="4">
    <location>
        <begin position="1"/>
        <end position="16"/>
    </location>
</feature>
<evidence type="ECO:0008006" key="7">
    <source>
        <dbReference type="Google" id="ProtNLM"/>
    </source>
</evidence>
<keyword evidence="6" id="KW-1185">Reference proteome</keyword>
<protein>
    <recommendedName>
        <fullName evidence="7">Protein takeout</fullName>
    </recommendedName>
</protein>
<sequence>MIRAAMILSLLQLMSCHDLPEDWIKCHRNDPQLNDCLKTAVQGVLIQLGNQGLPSLDLKHLEPLEVNEIEVQQKGTSDAVSMKIVLRNAKLHGLSKSSILKFDAHLDNYELDGETLTAVMKLEADYVINGNIFVIPVTGKGKCNVTLYDATILHGIQGKRVERGGEAFMELKKYKTTFSAKRMHSHFDNLFNGNKILGDTVNQIMNDNFQFLINEMKPSLEKQLGIILLNYADEIFKKVPFDNIFPP</sequence>
<proteinExistence type="inferred from homology"/>
<dbReference type="Gene3D" id="3.15.10.30">
    <property type="entry name" value="Haemolymph juvenile hormone binding protein"/>
    <property type="match status" value="1"/>
</dbReference>
<dbReference type="PANTHER" id="PTHR11008">
    <property type="entry name" value="PROTEIN TAKEOUT-LIKE PROTEIN"/>
    <property type="match status" value="1"/>
</dbReference>
<evidence type="ECO:0000256" key="3">
    <source>
        <dbReference type="ARBA" id="ARBA00060902"/>
    </source>
</evidence>
<feature type="chain" id="PRO_5042139059" description="Protein takeout" evidence="4">
    <location>
        <begin position="17"/>
        <end position="247"/>
    </location>
</feature>
<dbReference type="FunFam" id="3.15.10.30:FF:000001">
    <property type="entry name" value="Takeout-like protein 1"/>
    <property type="match status" value="1"/>
</dbReference>
<reference evidence="5" key="2">
    <citation type="submission" date="2023-05" db="EMBL/GenBank/DDBJ databases">
        <authorList>
            <person name="Fouks B."/>
        </authorList>
    </citation>
    <scope>NUCLEOTIDE SEQUENCE</scope>
    <source>
        <strain evidence="5">Stay&amp;Tobe</strain>
        <tissue evidence="5">Testes</tissue>
    </source>
</reference>
<evidence type="ECO:0000256" key="4">
    <source>
        <dbReference type="SAM" id="SignalP"/>
    </source>
</evidence>
<reference evidence="5" key="1">
    <citation type="journal article" date="2023" name="IScience">
        <title>Live-bearing cockroach genome reveals convergent evolutionary mechanisms linked to viviparity in insects and beyond.</title>
        <authorList>
            <person name="Fouks B."/>
            <person name="Harrison M.C."/>
            <person name="Mikhailova A.A."/>
            <person name="Marchal E."/>
            <person name="English S."/>
            <person name="Carruthers M."/>
            <person name="Jennings E.C."/>
            <person name="Chiamaka E.L."/>
            <person name="Frigard R.A."/>
            <person name="Pippel M."/>
            <person name="Attardo G.M."/>
            <person name="Benoit J.B."/>
            <person name="Bornberg-Bauer E."/>
            <person name="Tobe S.S."/>
        </authorList>
    </citation>
    <scope>NUCLEOTIDE SEQUENCE</scope>
    <source>
        <strain evidence="5">Stay&amp;Tobe</strain>
    </source>
</reference>
<keyword evidence="1 4" id="KW-0732">Signal</keyword>
<dbReference type="EMBL" id="JASPKZ010008354">
    <property type="protein sequence ID" value="KAJ9580231.1"/>
    <property type="molecule type" value="Genomic_DNA"/>
</dbReference>
<comment type="similarity">
    <text evidence="3">Belongs to the TO family.</text>
</comment>
<dbReference type="PANTHER" id="PTHR11008:SF32">
    <property type="entry name" value="CIRCADIAN CLOCK-CONTROLLED PROTEIN DAYWAKE-RELATED"/>
    <property type="match status" value="1"/>
</dbReference>
<evidence type="ECO:0000256" key="1">
    <source>
        <dbReference type="ARBA" id="ARBA00022729"/>
    </source>
</evidence>
<comment type="caution">
    <text evidence="5">The sequence shown here is derived from an EMBL/GenBank/DDBJ whole genome shotgun (WGS) entry which is preliminary data.</text>
</comment>
<dbReference type="SMART" id="SM00700">
    <property type="entry name" value="JHBP"/>
    <property type="match status" value="1"/>
</dbReference>
<dbReference type="GO" id="GO:0007623">
    <property type="term" value="P:circadian rhythm"/>
    <property type="evidence" value="ECO:0007669"/>
    <property type="project" value="UniProtKB-ARBA"/>
</dbReference>
<dbReference type="Pfam" id="PF06585">
    <property type="entry name" value="JHBP"/>
    <property type="match status" value="1"/>
</dbReference>
<evidence type="ECO:0000313" key="5">
    <source>
        <dbReference type="EMBL" id="KAJ9580231.1"/>
    </source>
</evidence>
<dbReference type="InterPro" id="IPR010562">
    <property type="entry name" value="Haemolymph_juvenile_hormone-bd"/>
</dbReference>
<dbReference type="GO" id="GO:0005615">
    <property type="term" value="C:extracellular space"/>
    <property type="evidence" value="ECO:0007669"/>
    <property type="project" value="TreeGrafter"/>
</dbReference>
<dbReference type="Proteomes" id="UP001233999">
    <property type="component" value="Unassembled WGS sequence"/>
</dbReference>
<dbReference type="AlphaFoldDB" id="A0AAD7ZGZ6"/>
<keyword evidence="2" id="KW-0090">Biological rhythms</keyword>